<dbReference type="Proteomes" id="UP001140206">
    <property type="component" value="Chromosome 2"/>
</dbReference>
<comment type="caution">
    <text evidence="2">The sequence shown here is derived from an EMBL/GenBank/DDBJ whole genome shotgun (WGS) entry which is preliminary data.</text>
</comment>
<dbReference type="PANTHER" id="PTHR31639">
    <property type="entry name" value="F-BOX PROTEIN-LIKE"/>
    <property type="match status" value="1"/>
</dbReference>
<dbReference type="CDD" id="cd22160">
    <property type="entry name" value="F-box_AtFBL13-like"/>
    <property type="match status" value="1"/>
</dbReference>
<dbReference type="EMBL" id="JAMFTS010000002">
    <property type="protein sequence ID" value="KAJ4794414.1"/>
    <property type="molecule type" value="Genomic_DNA"/>
</dbReference>
<feature type="domain" description="F-box" evidence="1">
    <location>
        <begin position="4"/>
        <end position="40"/>
    </location>
</feature>
<gene>
    <name evidence="2" type="ORF">LUZ62_045660</name>
</gene>
<dbReference type="Pfam" id="PF24758">
    <property type="entry name" value="LRR_At5g56370"/>
    <property type="match status" value="1"/>
</dbReference>
<name>A0AAV8FN37_9POAL</name>
<dbReference type="AlphaFoldDB" id="A0AAV8FN37"/>
<evidence type="ECO:0000313" key="2">
    <source>
        <dbReference type="EMBL" id="KAJ4794414.1"/>
    </source>
</evidence>
<dbReference type="Gene3D" id="1.20.1280.50">
    <property type="match status" value="1"/>
</dbReference>
<dbReference type="SUPFAM" id="SSF81383">
    <property type="entry name" value="F-box domain"/>
    <property type="match status" value="1"/>
</dbReference>
<organism evidence="2 3">
    <name type="scientific">Rhynchospora pubera</name>
    <dbReference type="NCBI Taxonomy" id="906938"/>
    <lineage>
        <taxon>Eukaryota</taxon>
        <taxon>Viridiplantae</taxon>
        <taxon>Streptophyta</taxon>
        <taxon>Embryophyta</taxon>
        <taxon>Tracheophyta</taxon>
        <taxon>Spermatophyta</taxon>
        <taxon>Magnoliopsida</taxon>
        <taxon>Liliopsida</taxon>
        <taxon>Poales</taxon>
        <taxon>Cyperaceae</taxon>
        <taxon>Cyperoideae</taxon>
        <taxon>Rhynchosporeae</taxon>
        <taxon>Rhynchospora</taxon>
    </lineage>
</organism>
<dbReference type="InterPro" id="IPR053781">
    <property type="entry name" value="F-box_AtFBL13-like"/>
</dbReference>
<evidence type="ECO:0000259" key="1">
    <source>
        <dbReference type="PROSITE" id="PS50181"/>
    </source>
</evidence>
<sequence>MKGADRISSLPADIIISILSRLPVKDAVRTSALARSWRHLWTLLPSLRLGCYRDRLGDTRDRYDDATSSWIERVHHLVSSLRTGASLLDFELGHYFSFEQSPLLQSLLDLLLQKDGVQTLRLFSYRNLVLLHLPISYHSLKVLQLHRCHAVLPTGFRGLNRLTTLLLTRVKISNHDLHLLIHASNNLTTFRSVLVTSDDPQAHLSVNISLPLLRHLEFQINEYVDKVCVVSAPCLEEACILISFFKEVCSGDTRAGD</sequence>
<accession>A0AAV8FN37</accession>
<evidence type="ECO:0000313" key="3">
    <source>
        <dbReference type="Proteomes" id="UP001140206"/>
    </source>
</evidence>
<protein>
    <submittedName>
        <fullName evidence="2">F-box protein family-like protein</fullName>
    </submittedName>
</protein>
<reference evidence="2" key="1">
    <citation type="submission" date="2022-08" db="EMBL/GenBank/DDBJ databases">
        <authorList>
            <person name="Marques A."/>
        </authorList>
    </citation>
    <scope>NUCLEOTIDE SEQUENCE</scope>
    <source>
        <strain evidence="2">RhyPub2mFocal</strain>
        <tissue evidence="2">Leaves</tissue>
    </source>
</reference>
<proteinExistence type="predicted"/>
<dbReference type="InterPro" id="IPR036047">
    <property type="entry name" value="F-box-like_dom_sf"/>
</dbReference>
<keyword evidence="3" id="KW-1185">Reference proteome</keyword>
<dbReference type="PROSITE" id="PS50181">
    <property type="entry name" value="FBOX"/>
    <property type="match status" value="1"/>
</dbReference>
<dbReference type="PANTHER" id="PTHR31639:SF56">
    <property type="entry name" value="OS08G0461800 PROTEIN"/>
    <property type="match status" value="1"/>
</dbReference>
<dbReference type="InterPro" id="IPR001810">
    <property type="entry name" value="F-box_dom"/>
</dbReference>
<dbReference type="InterPro" id="IPR055411">
    <property type="entry name" value="LRR_FXL15/At3g58940/PEG3-like"/>
</dbReference>
<dbReference type="Pfam" id="PF00646">
    <property type="entry name" value="F-box"/>
    <property type="match status" value="1"/>
</dbReference>